<name>A0ABW3CKW3_9ACTN</name>
<feature type="domain" description="DUF397" evidence="2">
    <location>
        <begin position="9"/>
        <end position="63"/>
    </location>
</feature>
<proteinExistence type="predicted"/>
<feature type="compositionally biased region" description="Basic and acidic residues" evidence="1">
    <location>
        <begin position="1"/>
        <end position="12"/>
    </location>
</feature>
<evidence type="ECO:0000313" key="4">
    <source>
        <dbReference type="Proteomes" id="UP001597083"/>
    </source>
</evidence>
<evidence type="ECO:0000259" key="2">
    <source>
        <dbReference type="Pfam" id="PF04149"/>
    </source>
</evidence>
<accession>A0ABW3CKW3</accession>
<dbReference type="EMBL" id="JBHTIR010003435">
    <property type="protein sequence ID" value="MFD0855201.1"/>
    <property type="molecule type" value="Genomic_DNA"/>
</dbReference>
<comment type="caution">
    <text evidence="3">The sequence shown here is derived from an EMBL/GenBank/DDBJ whole genome shotgun (WGS) entry which is preliminary data.</text>
</comment>
<evidence type="ECO:0000256" key="1">
    <source>
        <dbReference type="SAM" id="MobiDB-lite"/>
    </source>
</evidence>
<sequence length="70" mass="7571">MSEHSSHPEWRTSSHSTGQGTECVQVAALSANWAIATRDSKDPDGGVLKFSAHEWTAFLAGVKAGRFDRV</sequence>
<reference evidence="4" key="1">
    <citation type="journal article" date="2019" name="Int. J. Syst. Evol. Microbiol.">
        <title>The Global Catalogue of Microorganisms (GCM) 10K type strain sequencing project: providing services to taxonomists for standard genome sequencing and annotation.</title>
        <authorList>
            <consortium name="The Broad Institute Genomics Platform"/>
            <consortium name="The Broad Institute Genome Sequencing Center for Infectious Disease"/>
            <person name="Wu L."/>
            <person name="Ma J."/>
        </authorList>
    </citation>
    <scope>NUCLEOTIDE SEQUENCE [LARGE SCALE GENOMIC DNA]</scope>
    <source>
        <strain evidence="4">JCM 31696</strain>
    </source>
</reference>
<organism evidence="3 4">
    <name type="scientific">Actinomadura adrarensis</name>
    <dbReference type="NCBI Taxonomy" id="1819600"/>
    <lineage>
        <taxon>Bacteria</taxon>
        <taxon>Bacillati</taxon>
        <taxon>Actinomycetota</taxon>
        <taxon>Actinomycetes</taxon>
        <taxon>Streptosporangiales</taxon>
        <taxon>Thermomonosporaceae</taxon>
        <taxon>Actinomadura</taxon>
    </lineage>
</organism>
<gene>
    <name evidence="3" type="ORF">ACFQ07_23380</name>
</gene>
<feature type="region of interest" description="Disordered" evidence="1">
    <location>
        <begin position="1"/>
        <end position="21"/>
    </location>
</feature>
<dbReference type="InterPro" id="IPR007278">
    <property type="entry name" value="DUF397"/>
</dbReference>
<keyword evidence="4" id="KW-1185">Reference proteome</keyword>
<evidence type="ECO:0000313" key="3">
    <source>
        <dbReference type="EMBL" id="MFD0855201.1"/>
    </source>
</evidence>
<dbReference type="Pfam" id="PF04149">
    <property type="entry name" value="DUF397"/>
    <property type="match status" value="1"/>
</dbReference>
<protein>
    <submittedName>
        <fullName evidence="3">DUF397 domain-containing protein</fullName>
    </submittedName>
</protein>
<dbReference type="Proteomes" id="UP001597083">
    <property type="component" value="Unassembled WGS sequence"/>
</dbReference>